<gene>
    <name evidence="1" type="ORF">TBRA_LOCUS4006</name>
</gene>
<keyword evidence="2" id="KW-1185">Reference proteome</keyword>
<protein>
    <submittedName>
        <fullName evidence="1">Uncharacterized protein</fullName>
    </submittedName>
</protein>
<accession>A0A6H5I479</accession>
<organism evidence="1 2">
    <name type="scientific">Trichogramma brassicae</name>
    <dbReference type="NCBI Taxonomy" id="86971"/>
    <lineage>
        <taxon>Eukaryota</taxon>
        <taxon>Metazoa</taxon>
        <taxon>Ecdysozoa</taxon>
        <taxon>Arthropoda</taxon>
        <taxon>Hexapoda</taxon>
        <taxon>Insecta</taxon>
        <taxon>Pterygota</taxon>
        <taxon>Neoptera</taxon>
        <taxon>Endopterygota</taxon>
        <taxon>Hymenoptera</taxon>
        <taxon>Apocrita</taxon>
        <taxon>Proctotrupomorpha</taxon>
        <taxon>Chalcidoidea</taxon>
        <taxon>Trichogrammatidae</taxon>
        <taxon>Trichogramma</taxon>
    </lineage>
</organism>
<dbReference type="EMBL" id="CADCXV010000663">
    <property type="protein sequence ID" value="CAB0032055.1"/>
    <property type="molecule type" value="Genomic_DNA"/>
</dbReference>
<proteinExistence type="predicted"/>
<dbReference type="Proteomes" id="UP000479190">
    <property type="component" value="Unassembled WGS sequence"/>
</dbReference>
<reference evidence="1 2" key="1">
    <citation type="submission" date="2020-02" db="EMBL/GenBank/DDBJ databases">
        <authorList>
            <person name="Ferguson B K."/>
        </authorList>
    </citation>
    <scope>NUCLEOTIDE SEQUENCE [LARGE SCALE GENOMIC DNA]</scope>
</reference>
<sequence>MQPASSGYYNTTNRYSLPRNFFVKRSFFCFRRLYTMIRALGAKLCLVYLARKKRGENVAFFLSRLGSFHNLIHTQTSRVHGVVVATEGDFCCCEQPRQLKIKTKKRGPSRQMHVLYYALYILMMIRLGCNEMQADREDAHARG</sequence>
<name>A0A6H5I479_9HYME</name>
<evidence type="ECO:0000313" key="2">
    <source>
        <dbReference type="Proteomes" id="UP000479190"/>
    </source>
</evidence>
<dbReference type="AlphaFoldDB" id="A0A6H5I479"/>
<evidence type="ECO:0000313" key="1">
    <source>
        <dbReference type="EMBL" id="CAB0032055.1"/>
    </source>
</evidence>